<gene>
    <name evidence="3" type="ORF">OMQ_01614</name>
</gene>
<evidence type="ECO:0000313" key="3">
    <source>
        <dbReference type="EMBL" id="EOT28465.1"/>
    </source>
</evidence>
<dbReference type="RefSeq" id="WP_016175405.1">
    <property type="nucleotide sequence ID" value="NZ_KE136389.1"/>
</dbReference>
<dbReference type="EMBL" id="AHYT01000006">
    <property type="protein sequence ID" value="EOT28465.1"/>
    <property type="molecule type" value="Genomic_DNA"/>
</dbReference>
<dbReference type="OrthoDB" id="9803188at2"/>
<protein>
    <recommendedName>
        <fullName evidence="2">Tyr recombinase domain-containing protein</fullName>
    </recommendedName>
</protein>
<dbReference type="InterPro" id="IPR011010">
    <property type="entry name" value="DNA_brk_join_enz"/>
</dbReference>
<keyword evidence="4" id="KW-1185">Reference proteome</keyword>
<reference evidence="3 4" key="1">
    <citation type="submission" date="2013-03" db="EMBL/GenBank/DDBJ databases">
        <title>The Genome Sequence of Enterococcus saccharolyticus ATCC_43076 (Illumina only assembly).</title>
        <authorList>
            <consortium name="The Broad Institute Genomics Platform"/>
            <consortium name="The Broad Institute Genome Sequencing Center for Infectious Disease"/>
            <person name="Earl A."/>
            <person name="Russ C."/>
            <person name="Gilmore M."/>
            <person name="Surin D."/>
            <person name="Walker B."/>
            <person name="Young S."/>
            <person name="Zeng Q."/>
            <person name="Gargeya S."/>
            <person name="Fitzgerald M."/>
            <person name="Haas B."/>
            <person name="Abouelleil A."/>
            <person name="Allen A.W."/>
            <person name="Alvarado L."/>
            <person name="Arachchi H.M."/>
            <person name="Berlin A.M."/>
            <person name="Chapman S.B."/>
            <person name="Gainer-Dewar J."/>
            <person name="Goldberg J."/>
            <person name="Griggs A."/>
            <person name="Gujja S."/>
            <person name="Hansen M."/>
            <person name="Howarth C."/>
            <person name="Imamovic A."/>
            <person name="Ireland A."/>
            <person name="Larimer J."/>
            <person name="McCowan C."/>
            <person name="Murphy C."/>
            <person name="Pearson M."/>
            <person name="Poon T.W."/>
            <person name="Priest M."/>
            <person name="Roberts A."/>
            <person name="Saif S."/>
            <person name="Shea T."/>
            <person name="Sisk P."/>
            <person name="Sykes S."/>
            <person name="Wortman J."/>
            <person name="Nusbaum C."/>
            <person name="Birren B."/>
        </authorList>
    </citation>
    <scope>NUCLEOTIDE SEQUENCE [LARGE SCALE GENOMIC DNA]</scope>
    <source>
        <strain evidence="3 4">ATCC 43076</strain>
    </source>
</reference>
<proteinExistence type="predicted"/>
<accession>S0JIU8</accession>
<dbReference type="InterPro" id="IPR002104">
    <property type="entry name" value="Integrase_catalytic"/>
</dbReference>
<sequence length="83" mass="9447">MTTKEQVIQMCKDLRLPSIRKLVMVHFSLAKYTSMLYQAGIDMKEAQEILGHASIEITNNIYTHVSQKQKIATADKLAKFASF</sequence>
<dbReference type="InterPro" id="IPR013762">
    <property type="entry name" value="Integrase-like_cat_sf"/>
</dbReference>
<dbReference type="Pfam" id="PF00589">
    <property type="entry name" value="Phage_integrase"/>
    <property type="match status" value="1"/>
</dbReference>
<dbReference type="AlphaFoldDB" id="S0JIU8"/>
<dbReference type="SUPFAM" id="SSF56349">
    <property type="entry name" value="DNA breaking-rejoining enzymes"/>
    <property type="match status" value="1"/>
</dbReference>
<dbReference type="Gene3D" id="1.10.443.10">
    <property type="entry name" value="Intergrase catalytic core"/>
    <property type="match status" value="1"/>
</dbReference>
<dbReference type="Proteomes" id="UP000014136">
    <property type="component" value="Unassembled WGS sequence"/>
</dbReference>
<name>S0JIU8_9ENTE</name>
<evidence type="ECO:0000259" key="2">
    <source>
        <dbReference type="PROSITE" id="PS51898"/>
    </source>
</evidence>
<dbReference type="HOGENOM" id="CLU_2537359_0_0_9"/>
<dbReference type="PROSITE" id="PS51898">
    <property type="entry name" value="TYR_RECOMBINASE"/>
    <property type="match status" value="1"/>
</dbReference>
<dbReference type="GO" id="GO:0003677">
    <property type="term" value="F:DNA binding"/>
    <property type="evidence" value="ECO:0007669"/>
    <property type="project" value="InterPro"/>
</dbReference>
<evidence type="ECO:0000256" key="1">
    <source>
        <dbReference type="ARBA" id="ARBA00023172"/>
    </source>
</evidence>
<keyword evidence="1" id="KW-0233">DNA recombination</keyword>
<dbReference type="GO" id="GO:0015074">
    <property type="term" value="P:DNA integration"/>
    <property type="evidence" value="ECO:0007669"/>
    <property type="project" value="InterPro"/>
</dbReference>
<evidence type="ECO:0000313" key="4">
    <source>
        <dbReference type="Proteomes" id="UP000014136"/>
    </source>
</evidence>
<comment type="caution">
    <text evidence="3">The sequence shown here is derived from an EMBL/GenBank/DDBJ whole genome shotgun (WGS) entry which is preliminary data.</text>
</comment>
<dbReference type="PATRIC" id="fig|1139996.3.peg.1600"/>
<organism evidence="3 4">
    <name type="scientific">Enterococcus saccharolyticus subsp. saccharolyticus ATCC 43076</name>
    <dbReference type="NCBI Taxonomy" id="1139996"/>
    <lineage>
        <taxon>Bacteria</taxon>
        <taxon>Bacillati</taxon>
        <taxon>Bacillota</taxon>
        <taxon>Bacilli</taxon>
        <taxon>Lactobacillales</taxon>
        <taxon>Enterococcaceae</taxon>
        <taxon>Enterococcus</taxon>
    </lineage>
</organism>
<feature type="domain" description="Tyr recombinase" evidence="2">
    <location>
        <begin position="1"/>
        <end position="75"/>
    </location>
</feature>
<dbReference type="GO" id="GO:0006310">
    <property type="term" value="P:DNA recombination"/>
    <property type="evidence" value="ECO:0007669"/>
    <property type="project" value="UniProtKB-KW"/>
</dbReference>